<sequence>MSQKNNHHLSPVEESLFNQLVAPAFRRAMQLQRQFERKNDLDVTAHQTLLAEIESAEHNVWQAIALATADINPSLITEVTAAAPLALTQPTKLWIAKCLEDGSLPLLEEGDFTPIRFLQGRY</sequence>
<evidence type="ECO:0000313" key="2">
    <source>
        <dbReference type="Proteomes" id="UP001333710"/>
    </source>
</evidence>
<dbReference type="AlphaFoldDB" id="A0AA48HVE5"/>
<dbReference type="EMBL" id="AP027272">
    <property type="protein sequence ID" value="BDX06583.1"/>
    <property type="molecule type" value="Genomic_DNA"/>
</dbReference>
<dbReference type="Proteomes" id="UP001333710">
    <property type="component" value="Chromosome"/>
</dbReference>
<protein>
    <submittedName>
        <fullName evidence="1">Uncharacterized protein</fullName>
    </submittedName>
</protein>
<keyword evidence="2" id="KW-1185">Reference proteome</keyword>
<name>A0AA48HVE5_9ALTE</name>
<accession>A0AA48HVE5</accession>
<evidence type="ECO:0000313" key="1">
    <source>
        <dbReference type="EMBL" id="BDX06583.1"/>
    </source>
</evidence>
<gene>
    <name evidence="1" type="ORF">MACH26_21040</name>
</gene>
<dbReference type="RefSeq" id="WP_338292597.1">
    <property type="nucleotide sequence ID" value="NZ_AP027272.1"/>
</dbReference>
<organism evidence="1 2">
    <name type="scientific">Planctobacterium marinum</name>
    <dbReference type="NCBI Taxonomy" id="1631968"/>
    <lineage>
        <taxon>Bacteria</taxon>
        <taxon>Pseudomonadati</taxon>
        <taxon>Pseudomonadota</taxon>
        <taxon>Gammaproteobacteria</taxon>
        <taxon>Alteromonadales</taxon>
        <taxon>Alteromonadaceae</taxon>
        <taxon>Planctobacterium</taxon>
    </lineage>
</organism>
<proteinExistence type="predicted"/>
<dbReference type="KEGG" id="pmaw:MACH26_21040"/>
<reference evidence="1" key="1">
    <citation type="submission" date="2023-01" db="EMBL/GenBank/DDBJ databases">
        <title>Complete genome sequence of Planctobacterium marinum strain Dej080120_11.</title>
        <authorList>
            <person name="Ueki S."/>
            <person name="Maruyama F."/>
        </authorList>
    </citation>
    <scope>NUCLEOTIDE SEQUENCE</scope>
    <source>
        <strain evidence="1">Dej080120_11</strain>
    </source>
</reference>